<dbReference type="SUPFAM" id="SSF54236">
    <property type="entry name" value="Ubiquitin-like"/>
    <property type="match status" value="1"/>
</dbReference>
<evidence type="ECO:0000313" key="4">
    <source>
        <dbReference type="Proteomes" id="UP000002866"/>
    </source>
</evidence>
<dbReference type="EMBL" id="HE806319">
    <property type="protein sequence ID" value="CCH61008.1"/>
    <property type="molecule type" value="Genomic_DNA"/>
</dbReference>
<protein>
    <recommendedName>
        <fullName evidence="2">UBX domain-containing protein</fullName>
    </recommendedName>
</protein>
<dbReference type="PANTHER" id="PTHR46424">
    <property type="entry name" value="UBX DOMAIN-CONTAINING PROTEIN 4"/>
    <property type="match status" value="1"/>
</dbReference>
<dbReference type="HOGENOM" id="CLU_1129712_0_0_1"/>
<feature type="region of interest" description="Disordered" evidence="1">
    <location>
        <begin position="100"/>
        <end position="121"/>
    </location>
</feature>
<feature type="region of interest" description="Disordered" evidence="1">
    <location>
        <begin position="219"/>
        <end position="246"/>
    </location>
</feature>
<evidence type="ECO:0000256" key="1">
    <source>
        <dbReference type="SAM" id="MobiDB-lite"/>
    </source>
</evidence>
<feature type="compositionally biased region" description="Low complexity" evidence="1">
    <location>
        <begin position="1"/>
        <end position="11"/>
    </location>
</feature>
<feature type="region of interest" description="Disordered" evidence="1">
    <location>
        <begin position="1"/>
        <end position="27"/>
    </location>
</feature>
<reference evidence="3 4" key="1">
    <citation type="journal article" date="2011" name="Proc. Natl. Acad. Sci. U.S.A.">
        <title>Evolutionary erosion of yeast sex chromosomes by mating-type switching accidents.</title>
        <authorList>
            <person name="Gordon J.L."/>
            <person name="Armisen D."/>
            <person name="Proux-Wera E."/>
            <person name="Oheigeartaigh S.S."/>
            <person name="Byrne K.P."/>
            <person name="Wolfe K.H."/>
        </authorList>
    </citation>
    <scope>NUCLEOTIDE SEQUENCE [LARGE SCALE GENOMIC DNA]</scope>
    <source>
        <strain evidence="4">ATCC 34711 / CBS 6284 / DSM 70876 / NBRC 10599 / NRRL Y-10934 / UCD 77-7</strain>
    </source>
</reference>
<dbReference type="OrthoDB" id="10254930at2759"/>
<dbReference type="Proteomes" id="UP000002866">
    <property type="component" value="Chromosome 4"/>
</dbReference>
<feature type="region of interest" description="Disordered" evidence="1">
    <location>
        <begin position="170"/>
        <end position="203"/>
    </location>
</feature>
<dbReference type="SMART" id="SM00166">
    <property type="entry name" value="UBX"/>
    <property type="match status" value="1"/>
</dbReference>
<organism evidence="3 4">
    <name type="scientific">Henningerozyma blattae (strain ATCC 34711 / CBS 6284 / DSM 70876 / NBRC 10599 / NRRL Y-10934 / UCD 77-7)</name>
    <name type="common">Yeast</name>
    <name type="synonym">Tetrapisispora blattae</name>
    <dbReference type="NCBI Taxonomy" id="1071380"/>
    <lineage>
        <taxon>Eukaryota</taxon>
        <taxon>Fungi</taxon>
        <taxon>Dikarya</taxon>
        <taxon>Ascomycota</taxon>
        <taxon>Saccharomycotina</taxon>
        <taxon>Saccharomycetes</taxon>
        <taxon>Saccharomycetales</taxon>
        <taxon>Saccharomycetaceae</taxon>
        <taxon>Henningerozyma</taxon>
    </lineage>
</organism>
<dbReference type="PROSITE" id="PS50033">
    <property type="entry name" value="UBX"/>
    <property type="match status" value="1"/>
</dbReference>
<name>I2H3Q6_HENB6</name>
<dbReference type="GO" id="GO:0036503">
    <property type="term" value="P:ERAD pathway"/>
    <property type="evidence" value="ECO:0007669"/>
    <property type="project" value="TreeGrafter"/>
</dbReference>
<proteinExistence type="predicted"/>
<sequence length="246" mass="26747">MLHPDTTSPTPQLSPSPSTSPAPRDPDTCTLRLRLPDSSALTHTFAASSSLADARAWLLARHGLRGYRFHRVQPKLTYTPEDETQRTLRQLDLLPRCVLALSPSPSPSPLPASSTAASSEIPARARRGSLLTRLAWHVTEWLALQDLDSQLSTHTPVPATRLGEAFFAPVPADAGGSGHSSDSDSDCPDFDDPRYATPQPYGISQLQLQLQHPQPWPAAYTTLSHVQHPEPSPSPLQPATPSIYKH</sequence>
<dbReference type="AlphaFoldDB" id="I2H3Q6"/>
<dbReference type="STRING" id="1071380.I2H3Q6"/>
<dbReference type="GeneID" id="14496044"/>
<dbReference type="InterPro" id="IPR001012">
    <property type="entry name" value="UBX_dom"/>
</dbReference>
<dbReference type="Pfam" id="PF00789">
    <property type="entry name" value="UBX"/>
    <property type="match status" value="1"/>
</dbReference>
<evidence type="ECO:0000313" key="3">
    <source>
        <dbReference type="EMBL" id="CCH61008.1"/>
    </source>
</evidence>
<accession>I2H3Q6</accession>
<dbReference type="Gene3D" id="3.10.20.90">
    <property type="entry name" value="Phosphatidylinositol 3-kinase Catalytic Subunit, Chain A, domain 1"/>
    <property type="match status" value="1"/>
</dbReference>
<evidence type="ECO:0000259" key="2">
    <source>
        <dbReference type="PROSITE" id="PS50033"/>
    </source>
</evidence>
<dbReference type="CDD" id="cd01767">
    <property type="entry name" value="UBX"/>
    <property type="match status" value="1"/>
</dbReference>
<dbReference type="GO" id="GO:0005783">
    <property type="term" value="C:endoplasmic reticulum"/>
    <property type="evidence" value="ECO:0007669"/>
    <property type="project" value="TreeGrafter"/>
</dbReference>
<feature type="domain" description="UBX" evidence="2">
    <location>
        <begin position="24"/>
        <end position="101"/>
    </location>
</feature>
<gene>
    <name evidence="3" type="primary">TBLA0D05150</name>
    <name evidence="3" type="ORF">TBLA_0D05150</name>
</gene>
<dbReference type="KEGG" id="tbl:TBLA_0D05150"/>
<dbReference type="RefSeq" id="XP_004180527.1">
    <property type="nucleotide sequence ID" value="XM_004180479.1"/>
</dbReference>
<keyword evidence="4" id="KW-1185">Reference proteome</keyword>
<dbReference type="InterPro" id="IPR029071">
    <property type="entry name" value="Ubiquitin-like_domsf"/>
</dbReference>
<dbReference type="PANTHER" id="PTHR46424:SF1">
    <property type="entry name" value="UBX DOMAIN-CONTAINING PROTEIN 4"/>
    <property type="match status" value="1"/>
</dbReference>
<dbReference type="InParanoid" id="I2H3Q6"/>